<keyword evidence="2" id="KW-1185">Reference proteome</keyword>
<dbReference type="EMBL" id="JAHXZJ010000002">
    <property type="protein sequence ID" value="KAH0564100.1"/>
    <property type="molecule type" value="Genomic_DNA"/>
</dbReference>
<evidence type="ECO:0000313" key="1">
    <source>
        <dbReference type="EMBL" id="KAH0564100.1"/>
    </source>
</evidence>
<reference evidence="1 2" key="1">
    <citation type="journal article" date="2021" name="J. Hered.">
        <title>A chromosome-level genome assembly of the parasitoid wasp, Cotesia glomerata (Hymenoptera: Braconidae).</title>
        <authorList>
            <person name="Pinto B.J."/>
            <person name="Weis J.J."/>
            <person name="Gamble T."/>
            <person name="Ode P.J."/>
            <person name="Paul R."/>
            <person name="Zaspel J.M."/>
        </authorList>
    </citation>
    <scope>NUCLEOTIDE SEQUENCE [LARGE SCALE GENOMIC DNA]</scope>
    <source>
        <strain evidence="1">CgM1</strain>
    </source>
</reference>
<proteinExistence type="predicted"/>
<dbReference type="Proteomes" id="UP000826195">
    <property type="component" value="Unassembled WGS sequence"/>
</dbReference>
<evidence type="ECO:0000313" key="2">
    <source>
        <dbReference type="Proteomes" id="UP000826195"/>
    </source>
</evidence>
<name>A0AAV7J4B3_COTGL</name>
<gene>
    <name evidence="1" type="ORF">KQX54_009250</name>
</gene>
<protein>
    <submittedName>
        <fullName evidence="1">Uncharacterized protein</fullName>
    </submittedName>
</protein>
<comment type="caution">
    <text evidence="1">The sequence shown here is derived from an EMBL/GenBank/DDBJ whole genome shotgun (WGS) entry which is preliminary data.</text>
</comment>
<accession>A0AAV7J4B3</accession>
<organism evidence="1 2">
    <name type="scientific">Cotesia glomerata</name>
    <name type="common">Lepidopteran parasitic wasp</name>
    <name type="synonym">Apanteles glomeratus</name>
    <dbReference type="NCBI Taxonomy" id="32391"/>
    <lineage>
        <taxon>Eukaryota</taxon>
        <taxon>Metazoa</taxon>
        <taxon>Ecdysozoa</taxon>
        <taxon>Arthropoda</taxon>
        <taxon>Hexapoda</taxon>
        <taxon>Insecta</taxon>
        <taxon>Pterygota</taxon>
        <taxon>Neoptera</taxon>
        <taxon>Endopterygota</taxon>
        <taxon>Hymenoptera</taxon>
        <taxon>Apocrita</taxon>
        <taxon>Ichneumonoidea</taxon>
        <taxon>Braconidae</taxon>
        <taxon>Microgastrinae</taxon>
        <taxon>Cotesia</taxon>
    </lineage>
</organism>
<dbReference type="AlphaFoldDB" id="A0AAV7J4B3"/>
<sequence length="82" mass="9174">MISVGGGCDIYGGYWIIQRRLPFKMPGVIYERVMSKPGKKVRNPTRLLWNEKLSIGTTFRGLTPGTLSSSHPHPHPLVLLSQ</sequence>